<feature type="domain" description="VIT" evidence="1">
    <location>
        <begin position="18"/>
        <end position="149"/>
    </location>
</feature>
<evidence type="ECO:0000259" key="1">
    <source>
        <dbReference type="PROSITE" id="PS51468"/>
    </source>
</evidence>
<dbReference type="PROSITE" id="PS51468">
    <property type="entry name" value="VIT"/>
    <property type="match status" value="1"/>
</dbReference>
<dbReference type="Pfam" id="PF08487">
    <property type="entry name" value="VIT"/>
    <property type="match status" value="1"/>
</dbReference>
<dbReference type="PANTHER" id="PTHR45737:SF6">
    <property type="entry name" value="VON WILLEBRAND FACTOR A DOMAIN-CONTAINING PROTEIN 5A"/>
    <property type="match status" value="1"/>
</dbReference>
<protein>
    <recommendedName>
        <fullName evidence="1">VIT domain-containing protein</fullName>
    </recommendedName>
</protein>
<dbReference type="SMART" id="SM00609">
    <property type="entry name" value="VIT"/>
    <property type="match status" value="1"/>
</dbReference>
<proteinExistence type="predicted"/>
<reference evidence="2" key="1">
    <citation type="submission" date="2021-02" db="EMBL/GenBank/DDBJ databases">
        <authorList>
            <person name="Nowell W R."/>
        </authorList>
    </citation>
    <scope>NUCLEOTIDE SEQUENCE</scope>
</reference>
<gene>
    <name evidence="2" type="ORF">FNK824_LOCUS35606</name>
</gene>
<dbReference type="Proteomes" id="UP000663874">
    <property type="component" value="Unassembled WGS sequence"/>
</dbReference>
<evidence type="ECO:0000313" key="3">
    <source>
        <dbReference type="Proteomes" id="UP000663874"/>
    </source>
</evidence>
<organism evidence="2 3">
    <name type="scientific">Rotaria sordida</name>
    <dbReference type="NCBI Taxonomy" id="392033"/>
    <lineage>
        <taxon>Eukaryota</taxon>
        <taxon>Metazoa</taxon>
        <taxon>Spiralia</taxon>
        <taxon>Gnathifera</taxon>
        <taxon>Rotifera</taxon>
        <taxon>Eurotatoria</taxon>
        <taxon>Bdelloidea</taxon>
        <taxon>Philodinida</taxon>
        <taxon>Philodinidae</taxon>
        <taxon>Rotaria</taxon>
    </lineage>
</organism>
<dbReference type="EMBL" id="CAJOBE010015308">
    <property type="protein sequence ID" value="CAF4188300.1"/>
    <property type="molecule type" value="Genomic_DNA"/>
</dbReference>
<name>A0A820AGW6_9BILA</name>
<accession>A0A820AGW6</accession>
<evidence type="ECO:0000313" key="2">
    <source>
        <dbReference type="EMBL" id="CAF4188300.1"/>
    </source>
</evidence>
<comment type="caution">
    <text evidence="2">The sequence shown here is derived from an EMBL/GenBank/DDBJ whole genome shotgun (WGS) entry which is preliminary data.</text>
</comment>
<dbReference type="InterPro" id="IPR013694">
    <property type="entry name" value="VIT"/>
</dbReference>
<sequence length="740" mass="85402">MALHFNDDTNRSSFPMYFGRQTKFGDAASTPLQLIKLHVEQQVNATFPLIHQVATTMTFKNNYNRILEGALEFTLPEKATICGFGLDVDGVIVDGVVVEKEKARITFEKEVRKGVDPGLVEKVQGNIFRTRVYPIQPGGKRIVRVIYQDQAQIENDHFLFHIPIYFTNILENLDISLICAHTSNHRQPEFLPNIKFNQPFINLNGKYCSELHLVNVEPSQDEQSITYMLRTLVAEQVMYGVEIDRDDHSQAYFALCYMPPFPQYNKIITTNQQTMSICILWDASLSRANIENRNHEINILKNILDIWQSNGINVNITVIIFRNVLEEPNTFQLYDKNYWSKLNQLLTNLSYDGATNLFQLATISTSIPNVTHYFLFSDCLSTIGNDDPTLLSQLTTKPIWIFNANSEYEPTNFSLINYLTNISGGNYISRDKIMAQNSAKIIVELIDKPQSRYINTDIINDTNVHDIYPSHSIILTSNSERFILVGKMSSTVSTKISINFSILNQIHCKELTIDKVDLTSENYGLLRRLYAKQMLIELTAFPEKNKQRILEIGMKYSIVNDFTSILVLETLQQHIEHNICPHPSRKTLYNDYIKYQQNKTQQESTKSQAKLTAILNLWQTRCTCPRNTGVHYVTLSRARSNRDTRREYLSERRRMNIHELESMRYDEVLQSERLSPLESVSFQAENDALLSNDEDESFADNRSITPNRSNIITNTHSITLQNWDPQTPYMDKINIYNDLL</sequence>
<dbReference type="AlphaFoldDB" id="A0A820AGW6"/>
<dbReference type="PANTHER" id="PTHR45737">
    <property type="entry name" value="VON WILLEBRAND FACTOR A DOMAIN-CONTAINING PROTEIN 5A"/>
    <property type="match status" value="1"/>
</dbReference>